<dbReference type="AlphaFoldDB" id="A0AAU8PQJ4"/>
<dbReference type="Proteomes" id="UP000006465">
    <property type="component" value="Chromosome"/>
</dbReference>
<evidence type="ECO:0000313" key="2">
    <source>
        <dbReference type="Proteomes" id="UP000006465"/>
    </source>
</evidence>
<evidence type="ECO:0000313" key="1">
    <source>
        <dbReference type="EMBL" id="AFK17705.2"/>
    </source>
</evidence>
<reference evidence="1 2" key="1">
    <citation type="journal article" date="2013" name="J. Biotechnol.">
        <title>Genome sequence of Corynebacterium pseudotuberculosis biovar equi strain 258 and prediction of antigenic targets to improve biotechnological vaccine production.</title>
        <authorList>
            <person name="Soares S.C."/>
            <person name="Trost E."/>
            <person name="Ramos R.T."/>
            <person name="Carneiro A.R."/>
            <person name="Santos A.R."/>
            <person name="Pinto A.C."/>
            <person name="Barbosa E."/>
            <person name="Aburjaile F."/>
            <person name="Ali A."/>
            <person name="Diniz C.A."/>
            <person name="Hassan S.S."/>
            <person name="Fiaux K."/>
            <person name="Guimaraes L.C."/>
            <person name="Bakhtiar S.M."/>
            <person name="Pereira U."/>
            <person name="Almeida S.S."/>
            <person name="Abreu V.A."/>
            <person name="Rocha F.S."/>
            <person name="Dorella F.A."/>
            <person name="Miyoshi A."/>
            <person name="Silva A."/>
            <person name="Azevedo V."/>
            <person name="Tauch A."/>
        </authorList>
    </citation>
    <scope>NUCLEOTIDE SEQUENCE [LARGE SCALE GENOMIC DNA]</scope>
    <source>
        <strain evidence="1 2">258</strain>
    </source>
</reference>
<proteinExistence type="predicted"/>
<organism evidence="1 2">
    <name type="scientific">Corynebacterium pseudotuberculosis 258</name>
    <dbReference type="NCBI Taxonomy" id="1168865"/>
    <lineage>
        <taxon>Bacteria</taxon>
        <taxon>Bacillati</taxon>
        <taxon>Actinomycetota</taxon>
        <taxon>Actinomycetes</taxon>
        <taxon>Mycobacteriales</taxon>
        <taxon>Corynebacteriaceae</taxon>
        <taxon>Corynebacterium</taxon>
    </lineage>
</organism>
<dbReference type="EMBL" id="CP003540">
    <property type="protein sequence ID" value="AFK17705.2"/>
    <property type="molecule type" value="Genomic_DNA"/>
</dbReference>
<sequence>MFLGSGIGLTPTNDARVKVFNAATRVSDLNNVSLIDRRVYRDETRIGLEHWRLRFETNQAAKSQFVRVYIQRGMKVSHNITPPSQTFT</sequence>
<dbReference type="KEGG" id="coe:CP258_10685"/>
<name>A0AAU8PQJ4_CORPS</name>
<gene>
    <name evidence="1" type="ORF">CP258_10685</name>
</gene>
<accession>A0AAU8PQJ4</accession>
<protein>
    <submittedName>
        <fullName evidence="1">Uncharacterized protein</fullName>
    </submittedName>
</protein>